<reference evidence="3 4" key="1">
    <citation type="submission" date="2018-09" db="EMBL/GenBank/DDBJ databases">
        <authorList>
            <person name="Zhu H."/>
        </authorList>
    </citation>
    <scope>NUCLEOTIDE SEQUENCE [LARGE SCALE GENOMIC DNA]</scope>
    <source>
        <strain evidence="3 4">K2S05-167</strain>
    </source>
</reference>
<keyword evidence="4" id="KW-1185">Reference proteome</keyword>
<dbReference type="SUPFAM" id="SSF52499">
    <property type="entry name" value="Isochorismatase-like hydrolases"/>
    <property type="match status" value="1"/>
</dbReference>
<name>A0A418V8Y5_9DEIO</name>
<gene>
    <name evidence="3" type="ORF">D3875_14195</name>
</gene>
<dbReference type="CDD" id="cd01014">
    <property type="entry name" value="nicotinamidase_related"/>
    <property type="match status" value="1"/>
</dbReference>
<sequence length="250" mass="28058">MLYRKARSGERHPRKVGEVAFPARRPATVIPDRFMSGWQLARRGVRQLWCGTDFTSLSDGNSLYAEGMKKDRSKKGLLVVDVQNDVVHSAYQRDTVVGHIARLVDEARQQDVPVVWVQHHDDWMKKDTDAWQIVPELQPRAGEPVIQKAFGDSFAETNLEAELEKLDVGELILCGAQSDACITATLYGSLYRGYPVTLVQDAHTTKNGEFNGQDYPAERIVNWVNRNAAYTRLPGIGSRLTTAAEAFNEK</sequence>
<protein>
    <submittedName>
        <fullName evidence="3">Cysteine hydrolase</fullName>
    </submittedName>
</protein>
<dbReference type="GO" id="GO:0016787">
    <property type="term" value="F:hydrolase activity"/>
    <property type="evidence" value="ECO:0007669"/>
    <property type="project" value="UniProtKB-KW"/>
</dbReference>
<dbReference type="Proteomes" id="UP000286287">
    <property type="component" value="Unassembled WGS sequence"/>
</dbReference>
<dbReference type="EMBL" id="QYUJ01000014">
    <property type="protein sequence ID" value="RJF72529.1"/>
    <property type="molecule type" value="Genomic_DNA"/>
</dbReference>
<dbReference type="InterPro" id="IPR000868">
    <property type="entry name" value="Isochorismatase-like_dom"/>
</dbReference>
<accession>A0A418V8Y5</accession>
<evidence type="ECO:0000313" key="4">
    <source>
        <dbReference type="Proteomes" id="UP000286287"/>
    </source>
</evidence>
<dbReference type="AlphaFoldDB" id="A0A418V8Y5"/>
<evidence type="ECO:0000259" key="2">
    <source>
        <dbReference type="Pfam" id="PF00857"/>
    </source>
</evidence>
<evidence type="ECO:0000256" key="1">
    <source>
        <dbReference type="ARBA" id="ARBA00022801"/>
    </source>
</evidence>
<keyword evidence="1 3" id="KW-0378">Hydrolase</keyword>
<dbReference type="PANTHER" id="PTHR43540:SF6">
    <property type="entry name" value="ISOCHORISMATASE-LIKE DOMAIN-CONTAINING PROTEIN"/>
    <property type="match status" value="1"/>
</dbReference>
<proteinExistence type="predicted"/>
<dbReference type="InterPro" id="IPR036380">
    <property type="entry name" value="Isochorismatase-like_sf"/>
</dbReference>
<organism evidence="3 4">
    <name type="scientific">Deinococcus cavernae</name>
    <dbReference type="NCBI Taxonomy" id="2320857"/>
    <lineage>
        <taxon>Bacteria</taxon>
        <taxon>Thermotogati</taxon>
        <taxon>Deinococcota</taxon>
        <taxon>Deinococci</taxon>
        <taxon>Deinococcales</taxon>
        <taxon>Deinococcaceae</taxon>
        <taxon>Deinococcus</taxon>
    </lineage>
</organism>
<dbReference type="Pfam" id="PF00857">
    <property type="entry name" value="Isochorismatase"/>
    <property type="match status" value="1"/>
</dbReference>
<dbReference type="PANTHER" id="PTHR43540">
    <property type="entry name" value="PEROXYUREIDOACRYLATE/UREIDOACRYLATE AMIDOHYDROLASE-RELATED"/>
    <property type="match status" value="1"/>
</dbReference>
<dbReference type="Gene3D" id="3.40.50.850">
    <property type="entry name" value="Isochorismatase-like"/>
    <property type="match status" value="1"/>
</dbReference>
<comment type="caution">
    <text evidence="3">The sequence shown here is derived from an EMBL/GenBank/DDBJ whole genome shotgun (WGS) entry which is preliminary data.</text>
</comment>
<evidence type="ECO:0000313" key="3">
    <source>
        <dbReference type="EMBL" id="RJF72529.1"/>
    </source>
</evidence>
<feature type="domain" description="Isochorismatase-like" evidence="2">
    <location>
        <begin position="77"/>
        <end position="210"/>
    </location>
</feature>
<dbReference type="InterPro" id="IPR050272">
    <property type="entry name" value="Isochorismatase-like_hydrls"/>
</dbReference>